<comment type="similarity">
    <text evidence="1">Belongs to the nuclear import and ribosome assembly adapter family.</text>
</comment>
<dbReference type="GO" id="GO:0051082">
    <property type="term" value="F:unfolded protein binding"/>
    <property type="evidence" value="ECO:0000318"/>
    <property type="project" value="GO_Central"/>
</dbReference>
<evidence type="ECO:0000256" key="1">
    <source>
        <dbReference type="ARBA" id="ARBA00049983"/>
    </source>
</evidence>
<proteinExistence type="inferred from homology"/>
<dbReference type="Pfam" id="PF25567">
    <property type="entry name" value="TPR_SYO1"/>
    <property type="match status" value="1"/>
</dbReference>
<sequence length="670" mass="72513">MGKSKNKRFRSKKARPTGLQSMKEIEDEEEELGTSNPTATEAVQLKAVGVLEKLQSSSAEERECACTSLANLVQDPKALQTLVQQKAVRSLGPLLVDPSSGIREAAAGALRNLTVAGGHDICDHMVEEDVMTPLVTFLLQYSEGIPQSPAKHKENKMPQHDSGLEALVQAVHLVWNLCESNSTAVTIANQQGLVTVFLHCLQAYSTMVDLAISAAQCLHTFTEDNLLAAQELCKPDRLAVLESTLMCENTTMKLTQLQTLTAGILFNIRGCLPATSRGQSFQALVKVLAATLQTDNCSAISSLVPGIQTNGNVQNGEVEKKEEEETDKTLPWKLESDLSEAEALLQAQQVALEIISNMCCPEDDDDDWEDMESCSTSSSSSDDNQDKAQDLVQPPVMSPLCLSAEIHSALADQSIPDKILEKISFPDRTLLQKLISHKEGKPLFKGLLRVQSRALLCLHNMVAVMELESLGGPGALALLLDKLLVLAMSDPVPVGGELIEALTSALRAVLQKMAQNNYVPEALTEVHLKRLCSFSEANASNRIKVNLVGVLGSIGSVLAKRDGTEELLTAVGNQLLEVATKDPSLWVAAEALDAIFDTFGDGVMADRVAIELGLTARLKALVPQLKAKLRQSQGTLGEHLPIIMNARTNLGRFIKYKENQELLLGTYPST</sequence>
<dbReference type="InterPro" id="IPR057990">
    <property type="entry name" value="TPR_SYO1"/>
</dbReference>
<feature type="domain" description="SYO1-like TPR repeats" evidence="3">
    <location>
        <begin position="404"/>
        <end position="660"/>
    </location>
</feature>
<evidence type="ECO:0000256" key="2">
    <source>
        <dbReference type="SAM" id="MobiDB-lite"/>
    </source>
</evidence>
<dbReference type="PANTHER" id="PTHR13347:SF1">
    <property type="entry name" value="HEAT REPEAT-CONTAINING PROTEIN 3"/>
    <property type="match status" value="1"/>
</dbReference>
<dbReference type="Proteomes" id="UP000007110">
    <property type="component" value="Unassembled WGS sequence"/>
</dbReference>
<protein>
    <recommendedName>
        <fullName evidence="3">SYO1-like TPR repeats domain-containing protein</fullName>
    </recommendedName>
</protein>
<dbReference type="GO" id="GO:0006606">
    <property type="term" value="P:protein import into nucleus"/>
    <property type="evidence" value="ECO:0000318"/>
    <property type="project" value="GO_Central"/>
</dbReference>
<dbReference type="GeneID" id="587320"/>
<keyword evidence="5" id="KW-1185">Reference proteome</keyword>
<dbReference type="OrthoDB" id="288703at2759"/>
<dbReference type="Gene3D" id="1.25.10.10">
    <property type="entry name" value="Leucine-rich Repeat Variant"/>
    <property type="match status" value="1"/>
</dbReference>
<dbReference type="SMART" id="SM00185">
    <property type="entry name" value="ARM"/>
    <property type="match status" value="4"/>
</dbReference>
<dbReference type="InterPro" id="IPR052616">
    <property type="entry name" value="SYO1-like"/>
</dbReference>
<dbReference type="AlphaFoldDB" id="A0A7M7N4U7"/>
<dbReference type="RefSeq" id="XP_030831160.1">
    <property type="nucleotide sequence ID" value="XM_030975300.1"/>
</dbReference>
<dbReference type="GO" id="GO:0042273">
    <property type="term" value="P:ribosomal large subunit biogenesis"/>
    <property type="evidence" value="ECO:0000318"/>
    <property type="project" value="GO_Central"/>
</dbReference>
<name>A0A7M7N4U7_STRPU</name>
<reference evidence="5" key="1">
    <citation type="submission" date="2015-02" db="EMBL/GenBank/DDBJ databases">
        <title>Genome sequencing for Strongylocentrotus purpuratus.</title>
        <authorList>
            <person name="Murali S."/>
            <person name="Liu Y."/>
            <person name="Vee V."/>
            <person name="English A."/>
            <person name="Wang M."/>
            <person name="Skinner E."/>
            <person name="Han Y."/>
            <person name="Muzny D.M."/>
            <person name="Worley K.C."/>
            <person name="Gibbs R.A."/>
        </authorList>
    </citation>
    <scope>NUCLEOTIDE SEQUENCE</scope>
</reference>
<reference evidence="4" key="2">
    <citation type="submission" date="2021-01" db="UniProtKB">
        <authorList>
            <consortium name="EnsemblMetazoa"/>
        </authorList>
    </citation>
    <scope>IDENTIFICATION</scope>
</reference>
<dbReference type="InParanoid" id="A0A7M7N4U7"/>
<dbReference type="InterPro" id="IPR011989">
    <property type="entry name" value="ARM-like"/>
</dbReference>
<dbReference type="InterPro" id="IPR016024">
    <property type="entry name" value="ARM-type_fold"/>
</dbReference>
<dbReference type="CTD" id="55027"/>
<feature type="region of interest" description="Disordered" evidence="2">
    <location>
        <begin position="365"/>
        <end position="389"/>
    </location>
</feature>
<dbReference type="OMA" id="ENELHAD"/>
<dbReference type="FunCoup" id="A0A7M7N4U7">
    <property type="interactions" value="334"/>
</dbReference>
<evidence type="ECO:0000313" key="5">
    <source>
        <dbReference type="Proteomes" id="UP000007110"/>
    </source>
</evidence>
<dbReference type="PANTHER" id="PTHR13347">
    <property type="entry name" value="HEAT REPEAT-CONTAINING PROTEIN 3"/>
    <property type="match status" value="1"/>
</dbReference>
<evidence type="ECO:0000313" key="4">
    <source>
        <dbReference type="EnsemblMetazoa" id="XP_030831160"/>
    </source>
</evidence>
<dbReference type="InterPro" id="IPR000225">
    <property type="entry name" value="Armadillo"/>
</dbReference>
<accession>A0A7M7N4U7</accession>
<dbReference type="Pfam" id="PF00514">
    <property type="entry name" value="Arm"/>
    <property type="match status" value="1"/>
</dbReference>
<dbReference type="FunFam" id="1.25.10.10:FF:002081">
    <property type="entry name" value="Uncharacterized protein"/>
    <property type="match status" value="1"/>
</dbReference>
<evidence type="ECO:0000259" key="3">
    <source>
        <dbReference type="Pfam" id="PF25567"/>
    </source>
</evidence>
<organism evidence="4 5">
    <name type="scientific">Strongylocentrotus purpuratus</name>
    <name type="common">Purple sea urchin</name>
    <dbReference type="NCBI Taxonomy" id="7668"/>
    <lineage>
        <taxon>Eukaryota</taxon>
        <taxon>Metazoa</taxon>
        <taxon>Echinodermata</taxon>
        <taxon>Eleutherozoa</taxon>
        <taxon>Echinozoa</taxon>
        <taxon>Echinoidea</taxon>
        <taxon>Euechinoidea</taxon>
        <taxon>Echinacea</taxon>
        <taxon>Camarodonta</taxon>
        <taxon>Echinidea</taxon>
        <taxon>Strongylocentrotidae</taxon>
        <taxon>Strongylocentrotus</taxon>
    </lineage>
</organism>
<feature type="compositionally biased region" description="Basic residues" evidence="2">
    <location>
        <begin position="1"/>
        <end position="15"/>
    </location>
</feature>
<dbReference type="SUPFAM" id="SSF48371">
    <property type="entry name" value="ARM repeat"/>
    <property type="match status" value="1"/>
</dbReference>
<feature type="region of interest" description="Disordered" evidence="2">
    <location>
        <begin position="1"/>
        <end position="39"/>
    </location>
</feature>
<dbReference type="KEGG" id="spu:587320"/>
<dbReference type="EnsemblMetazoa" id="XM_030975300">
    <property type="protein sequence ID" value="XP_030831160"/>
    <property type="gene ID" value="LOC587320"/>
</dbReference>
<dbReference type="CDD" id="cd13394">
    <property type="entry name" value="Syo1_like"/>
    <property type="match status" value="1"/>
</dbReference>